<evidence type="ECO:0000313" key="2">
    <source>
        <dbReference type="Proteomes" id="UP000076603"/>
    </source>
</evidence>
<name>A0A161YH29_9CLOT</name>
<comment type="caution">
    <text evidence="1">The sequence shown here is derived from an EMBL/GenBank/DDBJ whole genome shotgun (WGS) entry which is preliminary data.</text>
</comment>
<sequence length="33" mass="3706">MNISFDENTKKALLESLEKQNKSSVRLNIKGIG</sequence>
<accession>A0A161YH29</accession>
<keyword evidence="2" id="KW-1185">Reference proteome</keyword>
<protein>
    <submittedName>
        <fullName evidence="1">Uncharacterized protein</fullName>
    </submittedName>
</protein>
<gene>
    <name evidence="1" type="ORF">CLMAG_50030</name>
</gene>
<reference evidence="1 2" key="1">
    <citation type="submission" date="2016-04" db="EMBL/GenBank/DDBJ databases">
        <title>Genome sequence of Clostridium magnum DSM 2767.</title>
        <authorList>
            <person name="Poehlein A."/>
            <person name="Uhlig R."/>
            <person name="Fischer R."/>
            <person name="Bahl H."/>
            <person name="Daniel R."/>
        </authorList>
    </citation>
    <scope>NUCLEOTIDE SEQUENCE [LARGE SCALE GENOMIC DNA]</scope>
    <source>
        <strain evidence="1 2">DSM 2767</strain>
    </source>
</reference>
<proteinExistence type="predicted"/>
<organism evidence="1 2">
    <name type="scientific">Clostridium magnum DSM 2767</name>
    <dbReference type="NCBI Taxonomy" id="1121326"/>
    <lineage>
        <taxon>Bacteria</taxon>
        <taxon>Bacillati</taxon>
        <taxon>Bacillota</taxon>
        <taxon>Clostridia</taxon>
        <taxon>Eubacteriales</taxon>
        <taxon>Clostridiaceae</taxon>
        <taxon>Clostridium</taxon>
    </lineage>
</organism>
<dbReference type="Proteomes" id="UP000076603">
    <property type="component" value="Unassembled WGS sequence"/>
</dbReference>
<evidence type="ECO:0000313" key="1">
    <source>
        <dbReference type="EMBL" id="KZL89512.1"/>
    </source>
</evidence>
<dbReference type="EMBL" id="LWAE01000008">
    <property type="protein sequence ID" value="KZL89512.1"/>
    <property type="molecule type" value="Genomic_DNA"/>
</dbReference>
<dbReference type="AlphaFoldDB" id="A0A161YH29"/>